<accession>A0AAN9F8Z7</accession>
<evidence type="ECO:0000313" key="1">
    <source>
        <dbReference type="EMBL" id="KAK7269578.1"/>
    </source>
</evidence>
<gene>
    <name evidence="1" type="ORF">RIF29_22310</name>
</gene>
<reference evidence="1 2" key="1">
    <citation type="submission" date="2024-01" db="EMBL/GenBank/DDBJ databases">
        <title>The genomes of 5 underutilized Papilionoideae crops provide insights into root nodulation and disease resistanc.</title>
        <authorList>
            <person name="Yuan L."/>
        </authorList>
    </citation>
    <scope>NUCLEOTIDE SEQUENCE [LARGE SCALE GENOMIC DNA]</scope>
    <source>
        <strain evidence="1">ZHUSHIDOU_FW_LH</strain>
        <tissue evidence="1">Leaf</tissue>
    </source>
</reference>
<evidence type="ECO:0000313" key="2">
    <source>
        <dbReference type="Proteomes" id="UP001372338"/>
    </source>
</evidence>
<protein>
    <submittedName>
        <fullName evidence="1">Uncharacterized protein</fullName>
    </submittedName>
</protein>
<proteinExistence type="predicted"/>
<sequence>MYLSSKSSISPTEIENRKKFEEIKHVEEVLDLKYKYHWNFNVDMKKANRKYQSETETPLYFLTLFQKQDLLLCGLPFPAIFSWM</sequence>
<dbReference type="EMBL" id="JAYWIO010000004">
    <property type="protein sequence ID" value="KAK7269578.1"/>
    <property type="molecule type" value="Genomic_DNA"/>
</dbReference>
<name>A0AAN9F8Z7_CROPI</name>
<keyword evidence="2" id="KW-1185">Reference proteome</keyword>
<organism evidence="1 2">
    <name type="scientific">Crotalaria pallida</name>
    <name type="common">Smooth rattlebox</name>
    <name type="synonym">Crotalaria striata</name>
    <dbReference type="NCBI Taxonomy" id="3830"/>
    <lineage>
        <taxon>Eukaryota</taxon>
        <taxon>Viridiplantae</taxon>
        <taxon>Streptophyta</taxon>
        <taxon>Embryophyta</taxon>
        <taxon>Tracheophyta</taxon>
        <taxon>Spermatophyta</taxon>
        <taxon>Magnoliopsida</taxon>
        <taxon>eudicotyledons</taxon>
        <taxon>Gunneridae</taxon>
        <taxon>Pentapetalae</taxon>
        <taxon>rosids</taxon>
        <taxon>fabids</taxon>
        <taxon>Fabales</taxon>
        <taxon>Fabaceae</taxon>
        <taxon>Papilionoideae</taxon>
        <taxon>50 kb inversion clade</taxon>
        <taxon>genistoids sensu lato</taxon>
        <taxon>core genistoids</taxon>
        <taxon>Crotalarieae</taxon>
        <taxon>Crotalaria</taxon>
    </lineage>
</organism>
<dbReference type="Proteomes" id="UP001372338">
    <property type="component" value="Unassembled WGS sequence"/>
</dbReference>
<comment type="caution">
    <text evidence="1">The sequence shown here is derived from an EMBL/GenBank/DDBJ whole genome shotgun (WGS) entry which is preliminary data.</text>
</comment>
<dbReference type="AlphaFoldDB" id="A0AAN9F8Z7"/>